<keyword evidence="10 13" id="KW-0066">ATP synthesis</keyword>
<evidence type="ECO:0000256" key="6">
    <source>
        <dbReference type="ARBA" id="ARBA00022781"/>
    </source>
</evidence>
<dbReference type="Gene3D" id="1.20.5.620">
    <property type="entry name" value="F1F0 ATP synthase subunit B, membrane domain"/>
    <property type="match status" value="1"/>
</dbReference>
<reference evidence="16 17" key="1">
    <citation type="submission" date="2020-08" db="EMBL/GenBank/DDBJ databases">
        <title>Genomic Encyclopedia of Type Strains, Phase IV (KMG-IV): sequencing the most valuable type-strain genomes for metagenomic binning, comparative biology and taxonomic classification.</title>
        <authorList>
            <person name="Goeker M."/>
        </authorList>
    </citation>
    <scope>NUCLEOTIDE SEQUENCE [LARGE SCALE GENOMIC DNA]</scope>
    <source>
        <strain evidence="16 17">DSM 13481</strain>
    </source>
</reference>
<evidence type="ECO:0000313" key="16">
    <source>
        <dbReference type="EMBL" id="MBB6062562.1"/>
    </source>
</evidence>
<keyword evidence="5 13" id="KW-0812">Transmembrane</keyword>
<comment type="caution">
    <text evidence="16">The sequence shown here is derived from an EMBL/GenBank/DDBJ whole genome shotgun (WGS) entry which is preliminary data.</text>
</comment>
<dbReference type="PANTHER" id="PTHR33445">
    <property type="entry name" value="ATP SYNTHASE SUBUNIT B', CHLOROPLASTIC"/>
    <property type="match status" value="1"/>
</dbReference>
<feature type="transmembrane region" description="Helical" evidence="13">
    <location>
        <begin position="6"/>
        <end position="24"/>
    </location>
</feature>
<dbReference type="EMBL" id="JACHEX010000002">
    <property type="protein sequence ID" value="MBB6062562.1"/>
    <property type="molecule type" value="Genomic_DNA"/>
</dbReference>
<evidence type="ECO:0000256" key="4">
    <source>
        <dbReference type="ARBA" id="ARBA00022547"/>
    </source>
</evidence>
<evidence type="ECO:0000256" key="11">
    <source>
        <dbReference type="ARBA" id="ARBA00025198"/>
    </source>
</evidence>
<dbReference type="GO" id="GO:0045259">
    <property type="term" value="C:proton-transporting ATP synthase complex"/>
    <property type="evidence" value="ECO:0007669"/>
    <property type="project" value="UniProtKB-KW"/>
</dbReference>
<evidence type="ECO:0000256" key="12">
    <source>
        <dbReference type="ARBA" id="ARBA00037847"/>
    </source>
</evidence>
<dbReference type="Proteomes" id="UP000555828">
    <property type="component" value="Unassembled WGS sequence"/>
</dbReference>
<protein>
    <recommendedName>
        <fullName evidence="13">ATP synthase subunit b</fullName>
    </recommendedName>
    <alternativeName>
        <fullName evidence="13">ATP synthase F(0) sector subunit b</fullName>
    </alternativeName>
    <alternativeName>
        <fullName evidence="13">ATPase subunit I</fullName>
    </alternativeName>
    <alternativeName>
        <fullName evidence="13">F-type ATPase subunit b</fullName>
        <shortName evidence="13">F-ATPase subunit b</shortName>
    </alternativeName>
</protein>
<comment type="subcellular location">
    <subcellularLocation>
        <location evidence="13">Cell membrane</location>
        <topology evidence="13">Single-pass membrane protein</topology>
    </subcellularLocation>
    <subcellularLocation>
        <location evidence="12">Endomembrane system</location>
        <topology evidence="12">Single-pass membrane protein</topology>
    </subcellularLocation>
</comment>
<evidence type="ECO:0000256" key="9">
    <source>
        <dbReference type="ARBA" id="ARBA00023136"/>
    </source>
</evidence>
<keyword evidence="8 13" id="KW-0406">Ion transport</keyword>
<comment type="function">
    <text evidence="13">Component of the F(0) channel, it forms part of the peripheral stalk, linking F(1) to F(0).</text>
</comment>
<proteinExistence type="inferred from homology"/>
<dbReference type="GO" id="GO:0046933">
    <property type="term" value="F:proton-transporting ATP synthase activity, rotational mechanism"/>
    <property type="evidence" value="ECO:0007669"/>
    <property type="project" value="UniProtKB-UniRule"/>
</dbReference>
<keyword evidence="2 13" id="KW-0813">Transport</keyword>
<evidence type="ECO:0000256" key="10">
    <source>
        <dbReference type="ARBA" id="ARBA00023310"/>
    </source>
</evidence>
<evidence type="ECO:0000256" key="13">
    <source>
        <dbReference type="HAMAP-Rule" id="MF_01398"/>
    </source>
</evidence>
<keyword evidence="17" id="KW-1185">Reference proteome</keyword>
<comment type="similarity">
    <text evidence="1 13 14">Belongs to the ATPase B chain family.</text>
</comment>
<keyword evidence="15" id="KW-0175">Coiled coil</keyword>
<keyword evidence="9 13" id="KW-0472">Membrane</keyword>
<dbReference type="RefSeq" id="WP_004100568.1">
    <property type="nucleotide sequence ID" value="NZ_JACHEX010000002.1"/>
</dbReference>
<dbReference type="PANTHER" id="PTHR33445:SF1">
    <property type="entry name" value="ATP SYNTHASE SUBUNIT B"/>
    <property type="match status" value="1"/>
</dbReference>
<comment type="subunit">
    <text evidence="13">F-type ATPases have 2 components, F(1) - the catalytic core - and F(0) - the membrane proton channel. F(1) has five subunits: alpha(3), beta(3), gamma(1), delta(1), epsilon(1). F(0) has three main subunits: a(1), b(2) and c(10-14). The alpha and beta chains form an alternating ring which encloses part of the gamma chain. F(1) is attached to F(0) by a central stalk formed by the gamma and epsilon chains, while a peripheral stalk is formed by the delta and b chains.</text>
</comment>
<dbReference type="GO" id="GO:0012505">
    <property type="term" value="C:endomembrane system"/>
    <property type="evidence" value="ECO:0007669"/>
    <property type="project" value="UniProtKB-SubCell"/>
</dbReference>
<dbReference type="InterPro" id="IPR005864">
    <property type="entry name" value="ATP_synth_F0_bsu_bac"/>
</dbReference>
<sequence length="161" mass="18560">MDMFEINLTSVVQLMSFLLLLYFLKKFLYDKYFEVMDARKEKIEGEIAKAEQLRKEAEKLKNEATEELRKIRSEADSIIKKAKDEAENIISDAKKKAEDEASKIIAAAKDEIERQRAEMIKEVEQRVGEIAVALAMKVLKGTLDEKAKREYLVKVLKGSEK</sequence>
<evidence type="ECO:0000256" key="15">
    <source>
        <dbReference type="SAM" id="Coils"/>
    </source>
</evidence>
<gene>
    <name evidence="13" type="primary">atpF</name>
    <name evidence="16" type="ORF">HNP65_001000</name>
</gene>
<dbReference type="NCBIfam" id="TIGR01144">
    <property type="entry name" value="ATP_synt_b"/>
    <property type="match status" value="1"/>
</dbReference>
<evidence type="ECO:0000256" key="5">
    <source>
        <dbReference type="ARBA" id="ARBA00022692"/>
    </source>
</evidence>
<name>A0A841GG59_9BACT</name>
<comment type="function">
    <text evidence="11 13">F(1)F(0) ATP synthase produces ATP from ADP in the presence of a proton or sodium gradient. F-type ATPases consist of two structural domains, F(1) containing the extramembraneous catalytic core and F(0) containing the membrane proton channel, linked together by a central stalk and a peripheral stalk. During catalysis, ATP synthesis in the catalytic domain of F(1) is coupled via a rotary mechanism of the central stalk subunits to proton translocation.</text>
</comment>
<dbReference type="HAMAP" id="MF_01398">
    <property type="entry name" value="ATP_synth_b_bprime"/>
    <property type="match status" value="1"/>
</dbReference>
<dbReference type="AlphaFoldDB" id="A0A841GG59"/>
<evidence type="ECO:0000256" key="3">
    <source>
        <dbReference type="ARBA" id="ARBA00022475"/>
    </source>
</evidence>
<keyword evidence="6 13" id="KW-0375">Hydrogen ion transport</keyword>
<evidence type="ECO:0000313" key="17">
    <source>
        <dbReference type="Proteomes" id="UP000555828"/>
    </source>
</evidence>
<keyword evidence="3 13" id="KW-1003">Cell membrane</keyword>
<dbReference type="CDD" id="cd06503">
    <property type="entry name" value="ATP-synt_Fo_b"/>
    <property type="match status" value="1"/>
</dbReference>
<dbReference type="Pfam" id="PF00430">
    <property type="entry name" value="ATP-synt_B"/>
    <property type="match status" value="1"/>
</dbReference>
<keyword evidence="4 13" id="KW-0138">CF(0)</keyword>
<organism evidence="16 17">
    <name type="scientific">Thermosipho japonicus</name>
    <dbReference type="NCBI Taxonomy" id="90323"/>
    <lineage>
        <taxon>Bacteria</taxon>
        <taxon>Thermotogati</taxon>
        <taxon>Thermotogota</taxon>
        <taxon>Thermotogae</taxon>
        <taxon>Thermotogales</taxon>
        <taxon>Fervidobacteriaceae</taxon>
        <taxon>Thermosipho</taxon>
    </lineage>
</organism>
<evidence type="ECO:0000256" key="14">
    <source>
        <dbReference type="RuleBase" id="RU003848"/>
    </source>
</evidence>
<dbReference type="InterPro" id="IPR002146">
    <property type="entry name" value="ATP_synth_b/b'su_bac/chlpt"/>
</dbReference>
<accession>A0A841GG59</accession>
<evidence type="ECO:0000256" key="7">
    <source>
        <dbReference type="ARBA" id="ARBA00022989"/>
    </source>
</evidence>
<evidence type="ECO:0000256" key="8">
    <source>
        <dbReference type="ARBA" id="ARBA00023065"/>
    </source>
</evidence>
<dbReference type="GO" id="GO:0046961">
    <property type="term" value="F:proton-transporting ATPase activity, rotational mechanism"/>
    <property type="evidence" value="ECO:0007669"/>
    <property type="project" value="TreeGrafter"/>
</dbReference>
<dbReference type="InterPro" id="IPR028987">
    <property type="entry name" value="ATP_synth_B-like_membr_sf"/>
</dbReference>
<evidence type="ECO:0000256" key="1">
    <source>
        <dbReference type="ARBA" id="ARBA00005513"/>
    </source>
</evidence>
<evidence type="ECO:0000256" key="2">
    <source>
        <dbReference type="ARBA" id="ARBA00022448"/>
    </source>
</evidence>
<dbReference type="InterPro" id="IPR050059">
    <property type="entry name" value="ATP_synthase_B_chain"/>
</dbReference>
<dbReference type="SUPFAM" id="SSF81573">
    <property type="entry name" value="F1F0 ATP synthase subunit B, membrane domain"/>
    <property type="match status" value="1"/>
</dbReference>
<feature type="coiled-coil region" evidence="15">
    <location>
        <begin position="33"/>
        <end position="125"/>
    </location>
</feature>
<dbReference type="GO" id="GO:0005886">
    <property type="term" value="C:plasma membrane"/>
    <property type="evidence" value="ECO:0007669"/>
    <property type="project" value="UniProtKB-SubCell"/>
</dbReference>
<keyword evidence="7 13" id="KW-1133">Transmembrane helix</keyword>